<evidence type="ECO:0000313" key="1">
    <source>
        <dbReference type="EMBL" id="CAB4046257.1"/>
    </source>
</evidence>
<reference evidence="1" key="1">
    <citation type="submission" date="2020-04" db="EMBL/GenBank/DDBJ databases">
        <authorList>
            <person name="Alioto T."/>
            <person name="Alioto T."/>
            <person name="Gomez Garrido J."/>
        </authorList>
    </citation>
    <scope>NUCLEOTIDE SEQUENCE</scope>
    <source>
        <strain evidence="1">A484AB</strain>
    </source>
</reference>
<sequence length="191" mass="21812">TEEITCNEEEKTLLAAVVKQTTSNEFRNSQDADTSLNKWISYHKNNDSSFSPEELPSQDDPSIKLWFDNSGEIPRLLVPTDRQFEVFKVFHDPAHNGFKSTQKNISKNHYWPRLKSDVRAWCKNCVACQKNKVSKHTHSPITKLEIPSDRFACIHVDLVGPLHPPVNGKNTLFTIIDNYSGFMSAFPLYSS</sequence>
<gene>
    <name evidence="1" type="ORF">PACLA_8A029370</name>
</gene>
<comment type="caution">
    <text evidence="1">The sequence shown here is derived from an EMBL/GenBank/DDBJ whole genome shotgun (WGS) entry which is preliminary data.</text>
</comment>
<dbReference type="InterPro" id="IPR050951">
    <property type="entry name" value="Retrovirus_Pol_polyprotein"/>
</dbReference>
<organism evidence="1 2">
    <name type="scientific">Paramuricea clavata</name>
    <name type="common">Red gorgonian</name>
    <name type="synonym">Violescent sea-whip</name>
    <dbReference type="NCBI Taxonomy" id="317549"/>
    <lineage>
        <taxon>Eukaryota</taxon>
        <taxon>Metazoa</taxon>
        <taxon>Cnidaria</taxon>
        <taxon>Anthozoa</taxon>
        <taxon>Octocorallia</taxon>
        <taxon>Malacalcyonacea</taxon>
        <taxon>Plexauridae</taxon>
        <taxon>Paramuricea</taxon>
    </lineage>
</organism>
<dbReference type="GO" id="GO:0003676">
    <property type="term" value="F:nucleic acid binding"/>
    <property type="evidence" value="ECO:0007669"/>
    <property type="project" value="InterPro"/>
</dbReference>
<dbReference type="Gene3D" id="3.30.420.10">
    <property type="entry name" value="Ribonuclease H-like superfamily/Ribonuclease H"/>
    <property type="match status" value="1"/>
</dbReference>
<dbReference type="InterPro" id="IPR036397">
    <property type="entry name" value="RNaseH_sf"/>
</dbReference>
<name>A0A7D9KL83_PARCT</name>
<dbReference type="Gene3D" id="1.10.340.70">
    <property type="match status" value="1"/>
</dbReference>
<protein>
    <submittedName>
        <fullName evidence="1">Uncharacterized protein</fullName>
    </submittedName>
</protein>
<evidence type="ECO:0000313" key="2">
    <source>
        <dbReference type="Proteomes" id="UP001152795"/>
    </source>
</evidence>
<feature type="non-terminal residue" evidence="1">
    <location>
        <position position="1"/>
    </location>
</feature>
<proteinExistence type="predicted"/>
<dbReference type="FunFam" id="1.10.340.70:FF:000001">
    <property type="entry name" value="Retrovirus-related Pol polyprotein from transposon gypsy-like Protein"/>
    <property type="match status" value="1"/>
</dbReference>
<dbReference type="AlphaFoldDB" id="A0A7D9KL83"/>
<accession>A0A7D9KL83</accession>
<keyword evidence="2" id="KW-1185">Reference proteome</keyword>
<dbReference type="EMBL" id="CACRXK020048511">
    <property type="protein sequence ID" value="CAB4046257.1"/>
    <property type="molecule type" value="Genomic_DNA"/>
</dbReference>
<dbReference type="OrthoDB" id="10264707at2759"/>
<dbReference type="Proteomes" id="UP001152795">
    <property type="component" value="Unassembled WGS sequence"/>
</dbReference>
<feature type="non-terminal residue" evidence="1">
    <location>
        <position position="191"/>
    </location>
</feature>
<dbReference type="Pfam" id="PF17921">
    <property type="entry name" value="Integrase_H2C2"/>
    <property type="match status" value="1"/>
</dbReference>
<dbReference type="PANTHER" id="PTHR37984">
    <property type="entry name" value="PROTEIN CBG26694"/>
    <property type="match status" value="1"/>
</dbReference>
<dbReference type="PANTHER" id="PTHR37984:SF5">
    <property type="entry name" value="PROTEIN NYNRIN-LIKE"/>
    <property type="match status" value="1"/>
</dbReference>
<dbReference type="InterPro" id="IPR041588">
    <property type="entry name" value="Integrase_H2C2"/>
</dbReference>